<feature type="signal peptide" evidence="2">
    <location>
        <begin position="1"/>
        <end position="19"/>
    </location>
</feature>
<dbReference type="EMBL" id="ONZQ02000012">
    <property type="protein sequence ID" value="SPO05132.1"/>
    <property type="molecule type" value="Genomic_DNA"/>
</dbReference>
<dbReference type="PANTHER" id="PTHR42039:SF1">
    <property type="entry name" value="PUTATIVE (AFU_ORTHOLOGUE AFUA_3G02940)-RELATED"/>
    <property type="match status" value="1"/>
</dbReference>
<dbReference type="PANTHER" id="PTHR42039">
    <property type="entry name" value="PUTATIVE (AFU_ORTHOLOGUE AFUA_3G02940)-RELATED"/>
    <property type="match status" value="1"/>
</dbReference>
<dbReference type="GO" id="GO:0019863">
    <property type="term" value="F:IgE binding"/>
    <property type="evidence" value="ECO:0007669"/>
    <property type="project" value="InterPro"/>
</dbReference>
<gene>
    <name evidence="3" type="ORF">DNG_07818</name>
</gene>
<evidence type="ECO:0000256" key="1">
    <source>
        <dbReference type="SAM" id="MobiDB-lite"/>
    </source>
</evidence>
<evidence type="ECO:0000313" key="4">
    <source>
        <dbReference type="Proteomes" id="UP001187682"/>
    </source>
</evidence>
<keyword evidence="2" id="KW-0732">Signal</keyword>
<evidence type="ECO:0000256" key="2">
    <source>
        <dbReference type="SAM" id="SignalP"/>
    </source>
</evidence>
<dbReference type="InterPro" id="IPR038903">
    <property type="entry name" value="Allergen_Asp_f_4"/>
</dbReference>
<reference evidence="3" key="1">
    <citation type="submission" date="2018-03" db="EMBL/GenBank/DDBJ databases">
        <authorList>
            <person name="Guldener U."/>
        </authorList>
    </citation>
    <scope>NUCLEOTIDE SEQUENCE</scope>
</reference>
<feature type="compositionally biased region" description="Low complexity" evidence="1">
    <location>
        <begin position="77"/>
        <end position="87"/>
    </location>
</feature>
<evidence type="ECO:0000313" key="3">
    <source>
        <dbReference type="EMBL" id="SPO05132.1"/>
    </source>
</evidence>
<proteinExistence type="predicted"/>
<sequence>MHLSTTLVLLATALTGASALPSTAGGHRHAHVHARLHERGVQARSGKWIKHVQPAAPAAAYEEEATPTPTPTPTPAAAPSETPASSSGGKKAFCNGESYRKRATSYDISYTGNTGTPGNWGCNIMQVDCSTVDLYDYAAKFKGAGSSSTSYACSAFNKIGPEGKIDGFWFSALDFNVKGGETVCLAFDTDSQGGVACGAGSVPKTSNGQLSGTWAEFDFGSGKNGGQSGADVSTIVADADDGSRGIIAMTIDAPGKGTCSKLSLTNPSSSFEVYRGGMEDEDGVGCKGYSKGCINITVGE</sequence>
<comment type="caution">
    <text evidence="3">The sequence shown here is derived from an EMBL/GenBank/DDBJ whole genome shotgun (WGS) entry which is preliminary data.</text>
</comment>
<feature type="chain" id="PRO_5041913953" description="Allergen Asp f 4" evidence="2">
    <location>
        <begin position="20"/>
        <end position="300"/>
    </location>
</feature>
<dbReference type="Pfam" id="PF25312">
    <property type="entry name" value="Allergen_Asp_f_4"/>
    <property type="match status" value="1"/>
</dbReference>
<keyword evidence="4" id="KW-1185">Reference proteome</keyword>
<accession>A0AAE8SYL2</accession>
<dbReference type="Proteomes" id="UP001187682">
    <property type="component" value="Unassembled WGS sequence"/>
</dbReference>
<protein>
    <recommendedName>
        <fullName evidence="5">Allergen Asp f 4</fullName>
    </recommendedName>
</protein>
<evidence type="ECO:0008006" key="5">
    <source>
        <dbReference type="Google" id="ProtNLM"/>
    </source>
</evidence>
<organism evidence="3 4">
    <name type="scientific">Cephalotrichum gorgonifer</name>
    <dbReference type="NCBI Taxonomy" id="2041049"/>
    <lineage>
        <taxon>Eukaryota</taxon>
        <taxon>Fungi</taxon>
        <taxon>Dikarya</taxon>
        <taxon>Ascomycota</taxon>
        <taxon>Pezizomycotina</taxon>
        <taxon>Sordariomycetes</taxon>
        <taxon>Hypocreomycetidae</taxon>
        <taxon>Microascales</taxon>
        <taxon>Microascaceae</taxon>
        <taxon>Cephalotrichum</taxon>
    </lineage>
</organism>
<dbReference type="AlphaFoldDB" id="A0AAE8SYL2"/>
<feature type="region of interest" description="Disordered" evidence="1">
    <location>
        <begin position="53"/>
        <end position="91"/>
    </location>
</feature>
<name>A0AAE8SYL2_9PEZI</name>
<dbReference type="GO" id="GO:0005576">
    <property type="term" value="C:extracellular region"/>
    <property type="evidence" value="ECO:0007669"/>
    <property type="project" value="InterPro"/>
</dbReference>